<sequence>MRAAAFGLFLAALSAVGAGAQPLPAAPASGATSVQGGSVDRFADALLFAAADREADRLRRIQTLTVELDGGVVFWRVTPPEASAPEEWPLADCRVVGPELFVDRDTFCSSMLGFLSAGSGGGGEEGGGIGPYEITYHARTWGGREAHGLTIAGVRGRPLAPGMDTYEMWIDAETLTLVLMRTTGSETPDEAPVTFSFERSDLRQVKGLTVPHHYRATLYGAAPSIREGFTEEEQSALALVRDALDAPDPDLAIDALPEDVREAVGFYEAILTNGSLEWEYVVRSVRVNQPLPSGVFGGFGR</sequence>
<feature type="signal peptide" evidence="1">
    <location>
        <begin position="1"/>
        <end position="20"/>
    </location>
</feature>
<reference evidence="2 3" key="1">
    <citation type="submission" date="2016-11" db="EMBL/GenBank/DDBJ databases">
        <title>Study of marine rhodopsin-containing bacteria.</title>
        <authorList>
            <person name="Yoshizawa S."/>
            <person name="Kumagai Y."/>
            <person name="Kogure K."/>
        </authorList>
    </citation>
    <scope>NUCLEOTIDE SEQUENCE [LARGE SCALE GENOMIC DNA]</scope>
    <source>
        <strain evidence="2 3">SG-29</strain>
    </source>
</reference>
<dbReference type="RefSeq" id="WP_094549182.1">
    <property type="nucleotide sequence ID" value="NZ_MQWB01000001.1"/>
</dbReference>
<organism evidence="2 3">
    <name type="scientific">Rubricoccus marinus</name>
    <dbReference type="NCBI Taxonomy" id="716817"/>
    <lineage>
        <taxon>Bacteria</taxon>
        <taxon>Pseudomonadati</taxon>
        <taxon>Rhodothermota</taxon>
        <taxon>Rhodothermia</taxon>
        <taxon>Rhodothermales</taxon>
        <taxon>Rubricoccaceae</taxon>
        <taxon>Rubricoccus</taxon>
    </lineage>
</organism>
<accession>A0A259U0U6</accession>
<proteinExistence type="predicted"/>
<comment type="caution">
    <text evidence="2">The sequence shown here is derived from an EMBL/GenBank/DDBJ whole genome shotgun (WGS) entry which is preliminary data.</text>
</comment>
<evidence type="ECO:0000313" key="2">
    <source>
        <dbReference type="EMBL" id="OZC03619.1"/>
    </source>
</evidence>
<evidence type="ECO:0000313" key="3">
    <source>
        <dbReference type="Proteomes" id="UP000216446"/>
    </source>
</evidence>
<dbReference type="Proteomes" id="UP000216446">
    <property type="component" value="Unassembled WGS sequence"/>
</dbReference>
<gene>
    <name evidence="2" type="ORF">BSZ36_11865</name>
</gene>
<feature type="chain" id="PRO_5012378859" evidence="1">
    <location>
        <begin position="21"/>
        <end position="301"/>
    </location>
</feature>
<name>A0A259U0U6_9BACT</name>
<dbReference type="AlphaFoldDB" id="A0A259U0U6"/>
<protein>
    <submittedName>
        <fullName evidence="2">Uncharacterized protein</fullName>
    </submittedName>
</protein>
<dbReference type="InParanoid" id="A0A259U0U6"/>
<evidence type="ECO:0000256" key="1">
    <source>
        <dbReference type="SAM" id="SignalP"/>
    </source>
</evidence>
<keyword evidence="3" id="KW-1185">Reference proteome</keyword>
<keyword evidence="1" id="KW-0732">Signal</keyword>
<dbReference type="EMBL" id="MQWB01000001">
    <property type="protein sequence ID" value="OZC03619.1"/>
    <property type="molecule type" value="Genomic_DNA"/>
</dbReference>